<sequence length="285" mass="32087">MADSPSGNWDRKLGPEDQGQRLTGLPNRLLVGHPSAGGIGLLPLKQHTQARHAVWAMRFIQGAMETGDLHTWLHTLATYLELTHPALQPWALTTAKAAGPWIGEENLPEDISRIVGALGYLPPLEDICDPSLTLGDWCWAAALWGNPLLPNNNTGGNGNNTYWHPGLEAHHTMLASCKKLLTMGDLVRVYDMMEYGQVTNLQDAEWIEWTHQHLDPSTMPTRQRDKEAARTAIVALYAEINPIWLKAAWSVETRRQEDDRQQQEQRVHLLPVVCRIAWRRCIEVI</sequence>
<evidence type="ECO:0000313" key="2">
    <source>
        <dbReference type="EMBL" id="GIL66682.1"/>
    </source>
</evidence>
<gene>
    <name evidence="2" type="ORF">Vafri_20168</name>
</gene>
<feature type="compositionally biased region" description="Basic and acidic residues" evidence="1">
    <location>
        <begin position="9"/>
        <end position="19"/>
    </location>
</feature>
<comment type="caution">
    <text evidence="2">The sequence shown here is derived from an EMBL/GenBank/DDBJ whole genome shotgun (WGS) entry which is preliminary data.</text>
</comment>
<evidence type="ECO:0000313" key="3">
    <source>
        <dbReference type="Proteomes" id="UP000747399"/>
    </source>
</evidence>
<organism evidence="2 3">
    <name type="scientific">Volvox africanus</name>
    <dbReference type="NCBI Taxonomy" id="51714"/>
    <lineage>
        <taxon>Eukaryota</taxon>
        <taxon>Viridiplantae</taxon>
        <taxon>Chlorophyta</taxon>
        <taxon>core chlorophytes</taxon>
        <taxon>Chlorophyceae</taxon>
        <taxon>CS clade</taxon>
        <taxon>Chlamydomonadales</taxon>
        <taxon>Volvocaceae</taxon>
        <taxon>Volvox</taxon>
    </lineage>
</organism>
<dbReference type="EMBL" id="BNCO01000089">
    <property type="protein sequence ID" value="GIL66682.1"/>
    <property type="molecule type" value="Genomic_DNA"/>
</dbReference>
<evidence type="ECO:0000256" key="1">
    <source>
        <dbReference type="SAM" id="MobiDB-lite"/>
    </source>
</evidence>
<name>A0A8J4BQV8_9CHLO</name>
<reference evidence="2" key="1">
    <citation type="journal article" date="2021" name="Proc. Natl. Acad. Sci. U.S.A.">
        <title>Three genomes in the algal genus Volvox reveal the fate of a haploid sex-determining region after a transition to homothallism.</title>
        <authorList>
            <person name="Yamamoto K."/>
            <person name="Hamaji T."/>
            <person name="Kawai-Toyooka H."/>
            <person name="Matsuzaki R."/>
            <person name="Takahashi F."/>
            <person name="Nishimura Y."/>
            <person name="Kawachi M."/>
            <person name="Noguchi H."/>
            <person name="Minakuchi Y."/>
            <person name="Umen J.G."/>
            <person name="Toyoda A."/>
            <person name="Nozaki H."/>
        </authorList>
    </citation>
    <scope>NUCLEOTIDE SEQUENCE</scope>
    <source>
        <strain evidence="2">NIES-3780</strain>
    </source>
</reference>
<dbReference type="Proteomes" id="UP000747399">
    <property type="component" value="Unassembled WGS sequence"/>
</dbReference>
<accession>A0A8J4BQV8</accession>
<dbReference type="AlphaFoldDB" id="A0A8J4BQV8"/>
<feature type="region of interest" description="Disordered" evidence="1">
    <location>
        <begin position="1"/>
        <end position="21"/>
    </location>
</feature>
<keyword evidence="3" id="KW-1185">Reference proteome</keyword>
<protein>
    <submittedName>
        <fullName evidence="2">Uncharacterized protein</fullName>
    </submittedName>
</protein>
<proteinExistence type="predicted"/>